<comment type="caution">
    <text evidence="1">The sequence shown here is derived from an EMBL/GenBank/DDBJ whole genome shotgun (WGS) entry which is preliminary data.</text>
</comment>
<dbReference type="SUPFAM" id="SSF53474">
    <property type="entry name" value="alpha/beta-Hydrolases"/>
    <property type="match status" value="1"/>
</dbReference>
<accession>X1VFL7</accession>
<organism evidence="1">
    <name type="scientific">marine sediment metagenome</name>
    <dbReference type="NCBI Taxonomy" id="412755"/>
    <lineage>
        <taxon>unclassified sequences</taxon>
        <taxon>metagenomes</taxon>
        <taxon>ecological metagenomes</taxon>
    </lineage>
</organism>
<dbReference type="AlphaFoldDB" id="X1VFL7"/>
<sequence>FDPRIKATAAVMGCFMMDRHPIFEEASPRFRLAYKYMAGIEDEDEFDELVVNKMSVKGIGKNIKYPFLMLAGEFDPLNPLEEADAFFNEIAGPKEMWVMEDDFHGAYPAGFSDIPIAHIMADWLKDKLEGKYPQDLNRRVLIPPKGMGPYTISL</sequence>
<reference evidence="1" key="1">
    <citation type="journal article" date="2014" name="Front. Microbiol.">
        <title>High frequency of phylogenetically diverse reductive dehalogenase-homologous genes in deep subseafloor sedimentary metagenomes.</title>
        <authorList>
            <person name="Kawai M."/>
            <person name="Futagami T."/>
            <person name="Toyoda A."/>
            <person name="Takaki Y."/>
            <person name="Nishi S."/>
            <person name="Hori S."/>
            <person name="Arai W."/>
            <person name="Tsubouchi T."/>
            <person name="Morono Y."/>
            <person name="Uchiyama I."/>
            <person name="Ito T."/>
            <person name="Fujiyama A."/>
            <person name="Inagaki F."/>
            <person name="Takami H."/>
        </authorList>
    </citation>
    <scope>NUCLEOTIDE SEQUENCE</scope>
    <source>
        <strain evidence="1">Expedition CK06-06</strain>
    </source>
</reference>
<protein>
    <recommendedName>
        <fullName evidence="2">Peptidase S9 prolyl oligopeptidase catalytic domain-containing protein</fullName>
    </recommendedName>
</protein>
<name>X1VFL7_9ZZZZ</name>
<feature type="non-terminal residue" evidence="1">
    <location>
        <position position="1"/>
    </location>
</feature>
<dbReference type="Gene3D" id="3.40.50.1820">
    <property type="entry name" value="alpha/beta hydrolase"/>
    <property type="match status" value="1"/>
</dbReference>
<dbReference type="EMBL" id="BARW01027776">
    <property type="protein sequence ID" value="GAJ05700.1"/>
    <property type="molecule type" value="Genomic_DNA"/>
</dbReference>
<evidence type="ECO:0008006" key="2">
    <source>
        <dbReference type="Google" id="ProtNLM"/>
    </source>
</evidence>
<evidence type="ECO:0000313" key="1">
    <source>
        <dbReference type="EMBL" id="GAJ05700.1"/>
    </source>
</evidence>
<dbReference type="InterPro" id="IPR029058">
    <property type="entry name" value="AB_hydrolase_fold"/>
</dbReference>
<proteinExistence type="predicted"/>
<gene>
    <name evidence="1" type="ORF">S12H4_45000</name>
</gene>